<dbReference type="Gene3D" id="3.30.70.1400">
    <property type="entry name" value="Aminomethyltransferase beta-barrel domains"/>
    <property type="match status" value="1"/>
</dbReference>
<dbReference type="InterPro" id="IPR006222">
    <property type="entry name" value="GCVT_N"/>
</dbReference>
<feature type="non-terminal residue" evidence="2">
    <location>
        <position position="1"/>
    </location>
</feature>
<dbReference type="SUPFAM" id="SSF103025">
    <property type="entry name" value="Folate-binding domain"/>
    <property type="match status" value="1"/>
</dbReference>
<gene>
    <name evidence="2" type="ORF">LCGC14_2828990</name>
</gene>
<dbReference type="InterPro" id="IPR028896">
    <property type="entry name" value="GcvT/YgfZ/DmdA"/>
</dbReference>
<evidence type="ECO:0000313" key="2">
    <source>
        <dbReference type="EMBL" id="KKK79890.1"/>
    </source>
</evidence>
<dbReference type="InterPro" id="IPR027266">
    <property type="entry name" value="TrmE/GcvT-like"/>
</dbReference>
<dbReference type="PANTHER" id="PTHR43757">
    <property type="entry name" value="AMINOMETHYLTRANSFERASE"/>
    <property type="match status" value="1"/>
</dbReference>
<organism evidence="2">
    <name type="scientific">marine sediment metagenome</name>
    <dbReference type="NCBI Taxonomy" id="412755"/>
    <lineage>
        <taxon>unclassified sequences</taxon>
        <taxon>metagenomes</taxon>
        <taxon>ecological metagenomes</taxon>
    </lineage>
</organism>
<dbReference type="Pfam" id="PF01571">
    <property type="entry name" value="GCV_T"/>
    <property type="match status" value="1"/>
</dbReference>
<sequence>SAAFPFGTVQEIEIGMALARAHRVSYVGELGWEIYVSADMAAHVFETLWAAGQDHGLTLSGLHMMDAARLEKGFRHFGHDITCEDHVLEAGLGFAVKTDKPAFIGRDAVLRKREAGLGRRMVVIYRCCGRRIDEDFHILFLLGLLRIGEAGRLALRKRFLSPGVQAAKSPVLLVDHVQCSLVVSHQS</sequence>
<dbReference type="GO" id="GO:0005739">
    <property type="term" value="C:mitochondrion"/>
    <property type="evidence" value="ECO:0007669"/>
    <property type="project" value="TreeGrafter"/>
</dbReference>
<dbReference type="AlphaFoldDB" id="A0A0F8Z1F0"/>
<protein>
    <recommendedName>
        <fullName evidence="1">GCVT N-terminal domain-containing protein</fullName>
    </recommendedName>
</protein>
<accession>A0A0F8Z1F0</accession>
<evidence type="ECO:0000259" key="1">
    <source>
        <dbReference type="Pfam" id="PF01571"/>
    </source>
</evidence>
<dbReference type="EMBL" id="LAZR01053826">
    <property type="protein sequence ID" value="KKK79890.1"/>
    <property type="molecule type" value="Genomic_DNA"/>
</dbReference>
<dbReference type="Gene3D" id="3.30.1360.120">
    <property type="entry name" value="Probable tRNA modification gtpase trme, domain 1"/>
    <property type="match status" value="1"/>
</dbReference>
<feature type="domain" description="GCVT N-terminal" evidence="1">
    <location>
        <begin position="2"/>
        <end position="100"/>
    </location>
</feature>
<dbReference type="PANTHER" id="PTHR43757:SF2">
    <property type="entry name" value="AMINOMETHYLTRANSFERASE, MITOCHONDRIAL"/>
    <property type="match status" value="1"/>
</dbReference>
<reference evidence="2" key="1">
    <citation type="journal article" date="2015" name="Nature">
        <title>Complex archaea that bridge the gap between prokaryotes and eukaryotes.</title>
        <authorList>
            <person name="Spang A."/>
            <person name="Saw J.H."/>
            <person name="Jorgensen S.L."/>
            <person name="Zaremba-Niedzwiedzka K."/>
            <person name="Martijn J."/>
            <person name="Lind A.E."/>
            <person name="van Eijk R."/>
            <person name="Schleper C."/>
            <person name="Guy L."/>
            <person name="Ettema T.J."/>
        </authorList>
    </citation>
    <scope>NUCLEOTIDE SEQUENCE</scope>
</reference>
<comment type="caution">
    <text evidence="2">The sequence shown here is derived from an EMBL/GenBank/DDBJ whole genome shotgun (WGS) entry which is preliminary data.</text>
</comment>
<proteinExistence type="predicted"/>
<name>A0A0F8Z1F0_9ZZZZ</name>